<proteinExistence type="predicted"/>
<accession>A0A9D3RM37</accession>
<sequence length="139" mass="15145">HRFGSPRSRGQVGLGGVAVEDVDVLVEEQLHELGGLQELALAAEDAGRLLGGEQDAAAGQREHRHERYRVFEGVFRGNALQLLQGADRGFLPLLQPAAHQQLVVLAVSYGANERFLLVLTKKLYRTMHTASIMLPKPSG</sequence>
<feature type="non-terminal residue" evidence="1">
    <location>
        <position position="139"/>
    </location>
</feature>
<dbReference type="Proteomes" id="UP001044222">
    <property type="component" value="Chromosome 14"/>
</dbReference>
<dbReference type="AlphaFoldDB" id="A0A9D3RM37"/>
<reference evidence="1" key="1">
    <citation type="submission" date="2021-01" db="EMBL/GenBank/DDBJ databases">
        <title>A chromosome-scale assembly of European eel, Anguilla anguilla.</title>
        <authorList>
            <person name="Henkel C."/>
            <person name="Jong-Raadsen S.A."/>
            <person name="Dufour S."/>
            <person name="Weltzien F.-A."/>
            <person name="Palstra A.P."/>
            <person name="Pelster B."/>
            <person name="Spaink H.P."/>
            <person name="Van Den Thillart G.E."/>
            <person name="Jansen H."/>
            <person name="Zahm M."/>
            <person name="Klopp C."/>
            <person name="Cedric C."/>
            <person name="Louis A."/>
            <person name="Berthelot C."/>
            <person name="Parey E."/>
            <person name="Roest Crollius H."/>
            <person name="Montfort J."/>
            <person name="Robinson-Rechavi M."/>
            <person name="Bucao C."/>
            <person name="Bouchez O."/>
            <person name="Gislard M."/>
            <person name="Lluch J."/>
            <person name="Milhes M."/>
            <person name="Lampietro C."/>
            <person name="Lopez Roques C."/>
            <person name="Donnadieu C."/>
            <person name="Braasch I."/>
            <person name="Desvignes T."/>
            <person name="Postlethwait J."/>
            <person name="Bobe J."/>
            <person name="Guiguen Y."/>
            <person name="Dirks R."/>
        </authorList>
    </citation>
    <scope>NUCLEOTIDE SEQUENCE</scope>
    <source>
        <strain evidence="1">Tag_6206</strain>
        <tissue evidence="1">Liver</tissue>
    </source>
</reference>
<dbReference type="EMBL" id="JAFIRN010000014">
    <property type="protein sequence ID" value="KAG5835483.1"/>
    <property type="molecule type" value="Genomic_DNA"/>
</dbReference>
<evidence type="ECO:0000313" key="2">
    <source>
        <dbReference type="Proteomes" id="UP001044222"/>
    </source>
</evidence>
<organism evidence="1 2">
    <name type="scientific">Anguilla anguilla</name>
    <name type="common">European freshwater eel</name>
    <name type="synonym">Muraena anguilla</name>
    <dbReference type="NCBI Taxonomy" id="7936"/>
    <lineage>
        <taxon>Eukaryota</taxon>
        <taxon>Metazoa</taxon>
        <taxon>Chordata</taxon>
        <taxon>Craniata</taxon>
        <taxon>Vertebrata</taxon>
        <taxon>Euteleostomi</taxon>
        <taxon>Actinopterygii</taxon>
        <taxon>Neopterygii</taxon>
        <taxon>Teleostei</taxon>
        <taxon>Anguilliformes</taxon>
        <taxon>Anguillidae</taxon>
        <taxon>Anguilla</taxon>
    </lineage>
</organism>
<evidence type="ECO:0000313" key="1">
    <source>
        <dbReference type="EMBL" id="KAG5835483.1"/>
    </source>
</evidence>
<name>A0A9D3RM37_ANGAN</name>
<keyword evidence="2" id="KW-1185">Reference proteome</keyword>
<protein>
    <submittedName>
        <fullName evidence="1">Uncharacterized protein</fullName>
    </submittedName>
</protein>
<comment type="caution">
    <text evidence="1">The sequence shown here is derived from an EMBL/GenBank/DDBJ whole genome shotgun (WGS) entry which is preliminary data.</text>
</comment>
<gene>
    <name evidence="1" type="ORF">ANANG_G00244480</name>
</gene>